<evidence type="ECO:0000313" key="3">
    <source>
        <dbReference type="Proteomes" id="UP000215224"/>
    </source>
</evidence>
<organism evidence="2 3">
    <name type="scientific">Sutcliffiella cohnii</name>
    <dbReference type="NCBI Taxonomy" id="33932"/>
    <lineage>
        <taxon>Bacteria</taxon>
        <taxon>Bacillati</taxon>
        <taxon>Bacillota</taxon>
        <taxon>Bacilli</taxon>
        <taxon>Bacillales</taxon>
        <taxon>Bacillaceae</taxon>
        <taxon>Sutcliffiella</taxon>
    </lineage>
</organism>
<dbReference type="EMBL" id="CP018866">
    <property type="protein sequence ID" value="AST90588.1"/>
    <property type="molecule type" value="Genomic_DNA"/>
</dbReference>
<keyword evidence="2" id="KW-0378">Hydrolase</keyword>
<dbReference type="InterPro" id="IPR018728">
    <property type="entry name" value="DUF2268"/>
</dbReference>
<dbReference type="RefSeq" id="WP_066416661.1">
    <property type="nucleotide sequence ID" value="NZ_CP018866.1"/>
</dbReference>
<keyword evidence="2" id="KW-0645">Protease</keyword>
<gene>
    <name evidence="2" type="ORF">BC6307_04485</name>
</gene>
<dbReference type="GO" id="GO:0006508">
    <property type="term" value="P:proteolysis"/>
    <property type="evidence" value="ECO:0007669"/>
    <property type="project" value="UniProtKB-KW"/>
</dbReference>
<dbReference type="GO" id="GO:0008233">
    <property type="term" value="F:peptidase activity"/>
    <property type="evidence" value="ECO:0007669"/>
    <property type="project" value="UniProtKB-KW"/>
</dbReference>
<accession>A0A223KMJ7</accession>
<dbReference type="AlphaFoldDB" id="A0A223KMJ7"/>
<dbReference type="Proteomes" id="UP000215224">
    <property type="component" value="Chromosome"/>
</dbReference>
<evidence type="ECO:0000259" key="1">
    <source>
        <dbReference type="Pfam" id="PF10026"/>
    </source>
</evidence>
<dbReference type="KEGG" id="bcoh:BC6307_04485"/>
<proteinExistence type="predicted"/>
<evidence type="ECO:0000313" key="2">
    <source>
        <dbReference type="EMBL" id="AST90588.1"/>
    </source>
</evidence>
<reference evidence="2 3" key="1">
    <citation type="submission" date="2016-12" db="EMBL/GenBank/DDBJ databases">
        <title>The whole genome sequencing and assembly of Bacillus cohnii DSM 6307T strain.</title>
        <authorList>
            <person name="Lee Y.-J."/>
            <person name="Yi H."/>
            <person name="Bahn Y.-S."/>
            <person name="Kim J.F."/>
            <person name="Lee D.-W."/>
        </authorList>
    </citation>
    <scope>NUCLEOTIDE SEQUENCE [LARGE SCALE GENOMIC DNA]</scope>
    <source>
        <strain evidence="2 3">DSM 6307</strain>
    </source>
</reference>
<dbReference type="Pfam" id="PF10026">
    <property type="entry name" value="DUF2268"/>
    <property type="match status" value="1"/>
</dbReference>
<sequence length="263" mass="31336">MPIIQTDKWLQQDYFEPLKLCKRLLLFFEDVTDKELYDYLRSHGMYCPVRGGLETIDSLKEKDVWGIVQEAYKELKKKWNGPTIPVFIFPSDVYNREIQKDFNGKSGVAFKDKLFLFLPEHINKNELKALLTHEYNHICVLRREKKKEDEYTFFDSILIEGLAESAVKDQLGEAYVSKWTNYYNNETCNKYYLQFVVPNLHVKNYEKEHMNLLYGKRGYPKMLGYCIGYYLIQNTLKTSKLPYQKLLSLQLDDLKKIIKRYNP</sequence>
<name>A0A223KMJ7_9BACI</name>
<keyword evidence="3" id="KW-1185">Reference proteome</keyword>
<dbReference type="STRING" id="1314751.GCA_001591425_02528"/>
<protein>
    <submittedName>
        <fullName evidence="2">Zn-dependent protease</fullName>
    </submittedName>
</protein>
<feature type="domain" description="DUF2268" evidence="1">
    <location>
        <begin position="64"/>
        <end position="254"/>
    </location>
</feature>